<dbReference type="EMBL" id="UFXS01000001">
    <property type="protein sequence ID" value="STD59149.1"/>
    <property type="molecule type" value="Genomic_DNA"/>
</dbReference>
<dbReference type="PANTHER" id="PTHR30363:SF44">
    <property type="entry name" value="AGA OPERON TRANSCRIPTIONAL REPRESSOR-RELATED"/>
    <property type="match status" value="1"/>
</dbReference>
<reference evidence="5 6" key="1">
    <citation type="submission" date="2018-06" db="EMBL/GenBank/DDBJ databases">
        <authorList>
            <consortium name="Pathogen Informatics"/>
            <person name="Doyle S."/>
        </authorList>
    </citation>
    <scope>NUCLEOTIDE SEQUENCE [LARGE SCALE GENOMIC DNA]</scope>
    <source>
        <strain evidence="5 6">NCTC13456</strain>
    </source>
</reference>
<accession>A0A376GEA8</accession>
<dbReference type="SMART" id="SM01134">
    <property type="entry name" value="DeoRC"/>
    <property type="match status" value="1"/>
</dbReference>
<dbReference type="Gene3D" id="3.40.50.1360">
    <property type="match status" value="1"/>
</dbReference>
<dbReference type="InterPro" id="IPR014036">
    <property type="entry name" value="DeoR-like_C"/>
</dbReference>
<dbReference type="Gene3D" id="1.10.10.10">
    <property type="entry name" value="Winged helix-like DNA-binding domain superfamily/Winged helix DNA-binding domain"/>
    <property type="match status" value="1"/>
</dbReference>
<dbReference type="GO" id="GO:0003677">
    <property type="term" value="F:DNA binding"/>
    <property type="evidence" value="ECO:0007669"/>
    <property type="project" value="UniProtKB-KW"/>
</dbReference>
<dbReference type="InterPro" id="IPR050313">
    <property type="entry name" value="Carb_Metab_HTH_regulators"/>
</dbReference>
<evidence type="ECO:0000259" key="4">
    <source>
        <dbReference type="PROSITE" id="PS51000"/>
    </source>
</evidence>
<dbReference type="Pfam" id="PF08220">
    <property type="entry name" value="HTH_DeoR"/>
    <property type="match status" value="1"/>
</dbReference>
<dbReference type="InterPro" id="IPR036390">
    <property type="entry name" value="WH_DNA-bd_sf"/>
</dbReference>
<name>A0A376GEA8_9FLAO</name>
<dbReference type="GO" id="GO:0003700">
    <property type="term" value="F:DNA-binding transcription factor activity"/>
    <property type="evidence" value="ECO:0007669"/>
    <property type="project" value="InterPro"/>
</dbReference>
<dbReference type="PANTHER" id="PTHR30363">
    <property type="entry name" value="HTH-TYPE TRANSCRIPTIONAL REGULATOR SRLR-RELATED"/>
    <property type="match status" value="1"/>
</dbReference>
<protein>
    <submittedName>
        <fullName evidence="5">Lactose phosphotransferase system repressor</fullName>
    </submittedName>
</protein>
<dbReference type="Pfam" id="PF00455">
    <property type="entry name" value="DeoRC"/>
    <property type="match status" value="1"/>
</dbReference>
<keyword evidence="2" id="KW-0238">DNA-binding</keyword>
<keyword evidence="3" id="KW-0804">Transcription</keyword>
<dbReference type="AlphaFoldDB" id="A0A376GEA8"/>
<evidence type="ECO:0000256" key="3">
    <source>
        <dbReference type="ARBA" id="ARBA00023163"/>
    </source>
</evidence>
<sequence length="259" mass="28627">MMIEFETMAQRHNYILDQLEKNEVVKISDLAKKLDISIVTIRKDIKTLENMNLIYKAHGLIYKNNPYTQDINVNEKSLLNVEQKRDIAKFAASLIEPNDAILIASGTTVLQFAQAINVTNGKLTVVTSAMNVALALSGKANIEVIQLGGVVRPNSTSVVGPYAEDTLKKLSFSKLFLGIDGIDTDYGLTTSNLLEANLNHLMIKASQKTIVLTDYSKFGKKGFGKICNLNEIDHIITDSRITEKAKEDIDKLGVKLTIV</sequence>
<proteinExistence type="predicted"/>
<dbReference type="SMART" id="SM00420">
    <property type="entry name" value="HTH_DEOR"/>
    <property type="match status" value="1"/>
</dbReference>
<dbReference type="SUPFAM" id="SSF100950">
    <property type="entry name" value="NagB/RpiA/CoA transferase-like"/>
    <property type="match status" value="1"/>
</dbReference>
<evidence type="ECO:0000313" key="5">
    <source>
        <dbReference type="EMBL" id="STD59149.1"/>
    </source>
</evidence>
<evidence type="ECO:0000256" key="1">
    <source>
        <dbReference type="ARBA" id="ARBA00023015"/>
    </source>
</evidence>
<keyword evidence="5" id="KW-0808">Transferase</keyword>
<gene>
    <name evidence="5" type="primary">lacR</name>
    <name evidence="5" type="ORF">NCTC13456_02779</name>
</gene>
<dbReference type="Proteomes" id="UP000254737">
    <property type="component" value="Unassembled WGS sequence"/>
</dbReference>
<dbReference type="InterPro" id="IPR018356">
    <property type="entry name" value="Tscrpt_reg_HTH_DeoR_CS"/>
</dbReference>
<keyword evidence="1" id="KW-0805">Transcription regulation</keyword>
<dbReference type="GO" id="GO:0016740">
    <property type="term" value="F:transferase activity"/>
    <property type="evidence" value="ECO:0007669"/>
    <property type="project" value="UniProtKB-KW"/>
</dbReference>
<dbReference type="SUPFAM" id="SSF46785">
    <property type="entry name" value="Winged helix' DNA-binding domain"/>
    <property type="match status" value="1"/>
</dbReference>
<dbReference type="PROSITE" id="PS00894">
    <property type="entry name" value="HTH_DEOR_1"/>
    <property type="match status" value="1"/>
</dbReference>
<dbReference type="InterPro" id="IPR037171">
    <property type="entry name" value="NagB/RpiA_transferase-like"/>
</dbReference>
<feature type="domain" description="HTH deoR-type" evidence="4">
    <location>
        <begin position="8"/>
        <end position="63"/>
    </location>
</feature>
<dbReference type="InterPro" id="IPR001034">
    <property type="entry name" value="DeoR_HTH"/>
</dbReference>
<evidence type="ECO:0000256" key="2">
    <source>
        <dbReference type="ARBA" id="ARBA00023125"/>
    </source>
</evidence>
<dbReference type="InterPro" id="IPR036388">
    <property type="entry name" value="WH-like_DNA-bd_sf"/>
</dbReference>
<dbReference type="PROSITE" id="PS51000">
    <property type="entry name" value="HTH_DEOR_2"/>
    <property type="match status" value="1"/>
</dbReference>
<organism evidence="5 6">
    <name type="scientific">Empedobacter falsenii</name>
    <dbReference type="NCBI Taxonomy" id="343874"/>
    <lineage>
        <taxon>Bacteria</taxon>
        <taxon>Pseudomonadati</taxon>
        <taxon>Bacteroidota</taxon>
        <taxon>Flavobacteriia</taxon>
        <taxon>Flavobacteriales</taxon>
        <taxon>Weeksellaceae</taxon>
        <taxon>Empedobacter</taxon>
    </lineage>
</organism>
<evidence type="ECO:0000313" key="6">
    <source>
        <dbReference type="Proteomes" id="UP000254737"/>
    </source>
</evidence>